<reference evidence="1 2" key="1">
    <citation type="submission" date="2017-06" db="EMBL/GenBank/DDBJ databases">
        <title>Genome sequencing of cyanobaciteial culture collection at National Institute for Environmental Studies (NIES).</title>
        <authorList>
            <person name="Hirose Y."/>
            <person name="Shimura Y."/>
            <person name="Fujisawa T."/>
            <person name="Nakamura Y."/>
            <person name="Kawachi M."/>
        </authorList>
    </citation>
    <scope>NUCLEOTIDE SEQUENCE [LARGE SCALE GENOMIC DNA]</scope>
    <source>
        <strain evidence="1 2">NIES-267</strain>
    </source>
</reference>
<proteinExistence type="predicted"/>
<gene>
    <name evidence="1" type="ORF">NIES267_54420</name>
</gene>
<name>A0A1Z4LXE8_9CYAN</name>
<dbReference type="Proteomes" id="UP000218418">
    <property type="component" value="Chromosome"/>
</dbReference>
<sequence>MKELRIRLSIMAGVLILLLMPNLANANKSPIEESIQYEYLTVEKASQI</sequence>
<keyword evidence="2" id="KW-1185">Reference proteome</keyword>
<evidence type="ECO:0000313" key="1">
    <source>
        <dbReference type="EMBL" id="BAY85936.1"/>
    </source>
</evidence>
<organism evidence="1 2">
    <name type="scientific">Calothrix parasitica NIES-267</name>
    <dbReference type="NCBI Taxonomy" id="1973488"/>
    <lineage>
        <taxon>Bacteria</taxon>
        <taxon>Bacillati</taxon>
        <taxon>Cyanobacteriota</taxon>
        <taxon>Cyanophyceae</taxon>
        <taxon>Nostocales</taxon>
        <taxon>Calotrichaceae</taxon>
        <taxon>Calothrix</taxon>
    </lineage>
</organism>
<dbReference type="AlphaFoldDB" id="A0A1Z4LXE8"/>
<accession>A0A1Z4LXE8</accession>
<evidence type="ECO:0000313" key="2">
    <source>
        <dbReference type="Proteomes" id="UP000218418"/>
    </source>
</evidence>
<dbReference type="EMBL" id="AP018227">
    <property type="protein sequence ID" value="BAY85936.1"/>
    <property type="molecule type" value="Genomic_DNA"/>
</dbReference>
<protein>
    <submittedName>
        <fullName evidence="1">Uncharacterized protein</fullName>
    </submittedName>
</protein>